<sequence length="248" mass="27963">MFSFFRRKEKRHNPFEQGWLNGLVDIHCHLLPAVDDGSKSIEETFSLMDFLHSLGVTRHILTPHIMEDYPTNNAVFLRARFKELTASLPADRASSLRLGAEYMLDSTFGRRLVEPLLTLSDRHMLVETSYMAPPMGLMGLLADLQLKGITPVLAHPERYVYMEEKDYVAVKKQGVLFQLNLFSLFGAYSSSTTEKAHGLLEAGYYDLLATDAHHLNPLTNLVSGATLPISMEGDVRTLVENNARLFSF</sequence>
<keyword evidence="3" id="KW-0378">Hydrolase</keyword>
<evidence type="ECO:0000313" key="5">
    <source>
        <dbReference type="EMBL" id="PVZ12799.1"/>
    </source>
</evidence>
<reference evidence="5 6" key="1">
    <citation type="submission" date="2018-04" db="EMBL/GenBank/DDBJ databases">
        <title>Genomic Encyclopedia of Type Strains, Phase IV (KMG-IV): sequencing the most valuable type-strain genomes for metagenomic binning, comparative biology and taxonomic classification.</title>
        <authorList>
            <person name="Goeker M."/>
        </authorList>
    </citation>
    <scope>NUCLEOTIDE SEQUENCE [LARGE SCALE GENOMIC DNA]</scope>
    <source>
        <strain evidence="5 6">DSM 28520</strain>
    </source>
</reference>
<evidence type="ECO:0000256" key="3">
    <source>
        <dbReference type="ARBA" id="ARBA00022801"/>
    </source>
</evidence>
<dbReference type="GO" id="GO:0004725">
    <property type="term" value="F:protein tyrosine phosphatase activity"/>
    <property type="evidence" value="ECO:0007669"/>
    <property type="project" value="UniProtKB-EC"/>
</dbReference>
<evidence type="ECO:0000256" key="4">
    <source>
        <dbReference type="ARBA" id="ARBA00051722"/>
    </source>
</evidence>
<dbReference type="OrthoDB" id="9788539at2"/>
<dbReference type="AlphaFoldDB" id="A0A2U1FKW5"/>
<dbReference type="PIRSF" id="PIRSF016557">
    <property type="entry name" value="Caps_synth_CpsB"/>
    <property type="match status" value="1"/>
</dbReference>
<proteinExistence type="inferred from homology"/>
<evidence type="ECO:0000256" key="2">
    <source>
        <dbReference type="ARBA" id="ARBA00013064"/>
    </source>
</evidence>
<organism evidence="5 6">
    <name type="scientific">Porphyromonas loveana</name>
    <dbReference type="NCBI Taxonomy" id="1884669"/>
    <lineage>
        <taxon>Bacteria</taxon>
        <taxon>Pseudomonadati</taxon>
        <taxon>Bacteroidota</taxon>
        <taxon>Bacteroidia</taxon>
        <taxon>Bacteroidales</taxon>
        <taxon>Porphyromonadaceae</taxon>
        <taxon>Porphyromonas</taxon>
    </lineage>
</organism>
<dbReference type="EC" id="3.1.3.48" evidence="2"/>
<gene>
    <name evidence="5" type="ORF">C7382_104106</name>
</gene>
<dbReference type="Gene3D" id="3.20.20.140">
    <property type="entry name" value="Metal-dependent hydrolases"/>
    <property type="match status" value="1"/>
</dbReference>
<protein>
    <recommendedName>
        <fullName evidence="2">protein-tyrosine-phosphatase</fullName>
        <ecNumber evidence="2">3.1.3.48</ecNumber>
    </recommendedName>
</protein>
<keyword evidence="6" id="KW-1185">Reference proteome</keyword>
<dbReference type="Proteomes" id="UP000245462">
    <property type="component" value="Unassembled WGS sequence"/>
</dbReference>
<dbReference type="GeneID" id="94550327"/>
<accession>A0A2U1FKW5</accession>
<dbReference type="InterPro" id="IPR016195">
    <property type="entry name" value="Pol/histidinol_Pase-like"/>
</dbReference>
<dbReference type="RefSeq" id="WP_116678877.1">
    <property type="nucleotide sequence ID" value="NZ_QEKY01000004.1"/>
</dbReference>
<evidence type="ECO:0000313" key="6">
    <source>
        <dbReference type="Proteomes" id="UP000245462"/>
    </source>
</evidence>
<dbReference type="GO" id="GO:0030145">
    <property type="term" value="F:manganese ion binding"/>
    <property type="evidence" value="ECO:0007669"/>
    <property type="project" value="InterPro"/>
</dbReference>
<dbReference type="PANTHER" id="PTHR39181:SF1">
    <property type="entry name" value="TYROSINE-PROTEIN PHOSPHATASE YWQE"/>
    <property type="match status" value="1"/>
</dbReference>
<name>A0A2U1FKW5_9PORP</name>
<dbReference type="EMBL" id="QEKY01000004">
    <property type="protein sequence ID" value="PVZ12799.1"/>
    <property type="molecule type" value="Genomic_DNA"/>
</dbReference>
<comment type="similarity">
    <text evidence="1">Belongs to the metallo-dependent hydrolases superfamily. CpsB/CapC family.</text>
</comment>
<dbReference type="PANTHER" id="PTHR39181">
    <property type="entry name" value="TYROSINE-PROTEIN PHOSPHATASE YWQE"/>
    <property type="match status" value="1"/>
</dbReference>
<evidence type="ECO:0000256" key="1">
    <source>
        <dbReference type="ARBA" id="ARBA00005750"/>
    </source>
</evidence>
<comment type="catalytic activity">
    <reaction evidence="4">
        <text>O-phospho-L-tyrosyl-[protein] + H2O = L-tyrosyl-[protein] + phosphate</text>
        <dbReference type="Rhea" id="RHEA:10684"/>
        <dbReference type="Rhea" id="RHEA-COMP:10136"/>
        <dbReference type="Rhea" id="RHEA-COMP:20101"/>
        <dbReference type="ChEBI" id="CHEBI:15377"/>
        <dbReference type="ChEBI" id="CHEBI:43474"/>
        <dbReference type="ChEBI" id="CHEBI:46858"/>
        <dbReference type="ChEBI" id="CHEBI:61978"/>
        <dbReference type="EC" id="3.1.3.48"/>
    </reaction>
</comment>
<dbReference type="Pfam" id="PF19567">
    <property type="entry name" value="CpsB_CapC"/>
    <property type="match status" value="1"/>
</dbReference>
<dbReference type="InterPro" id="IPR016667">
    <property type="entry name" value="Caps_polysacc_synth_CpsB/CapC"/>
</dbReference>
<comment type="caution">
    <text evidence="5">The sequence shown here is derived from an EMBL/GenBank/DDBJ whole genome shotgun (WGS) entry which is preliminary data.</text>
</comment>
<dbReference type="SUPFAM" id="SSF89550">
    <property type="entry name" value="PHP domain-like"/>
    <property type="match status" value="1"/>
</dbReference>